<dbReference type="AlphaFoldDB" id="A0A398BVF3"/>
<dbReference type="OrthoDB" id="5365194at2"/>
<dbReference type="EMBL" id="QXXQ01000007">
    <property type="protein sequence ID" value="RID91196.1"/>
    <property type="molecule type" value="Genomic_DNA"/>
</dbReference>
<evidence type="ECO:0000313" key="2">
    <source>
        <dbReference type="Proteomes" id="UP000266649"/>
    </source>
</evidence>
<accession>A0A398BVF3</accession>
<dbReference type="RefSeq" id="WP_119135247.1">
    <property type="nucleotide sequence ID" value="NZ_QXXQ01000007.1"/>
</dbReference>
<keyword evidence="2" id="KW-1185">Reference proteome</keyword>
<protein>
    <submittedName>
        <fullName evidence="1">Uncharacterized protein</fullName>
    </submittedName>
</protein>
<name>A0A398BVF3_9RHOB</name>
<evidence type="ECO:0000313" key="1">
    <source>
        <dbReference type="EMBL" id="RID91196.1"/>
    </source>
</evidence>
<organism evidence="1 2">
    <name type="scientific">Gemmobacter lutimaris</name>
    <dbReference type="NCBI Taxonomy" id="2306023"/>
    <lineage>
        <taxon>Bacteria</taxon>
        <taxon>Pseudomonadati</taxon>
        <taxon>Pseudomonadota</taxon>
        <taxon>Alphaproteobacteria</taxon>
        <taxon>Rhodobacterales</taxon>
        <taxon>Paracoccaceae</taxon>
        <taxon>Gemmobacter</taxon>
    </lineage>
</organism>
<dbReference type="Proteomes" id="UP000266649">
    <property type="component" value="Unassembled WGS sequence"/>
</dbReference>
<proteinExistence type="predicted"/>
<sequence length="177" mass="20035">MAPVYDVPPGVAKLPTWPVPFVFTGQRENRLLQAGKYEEKVYWYLFCELIDEEGHLIDAPDPSVDTIRVRWYADFTNGVKKFPNSHEAFRLGLNATYVSKDGERLETVRFFHVSAETTHREGPVVVAKPASWWSQISTIHIDPYMLLDGESFEGSGIPTIDVTIDIPIIGNAKKQEP</sequence>
<reference evidence="1 2" key="1">
    <citation type="submission" date="2018-09" db="EMBL/GenBank/DDBJ databases">
        <title>Gemmobacter lutimaris sp. nov., a marine bacterium isolated from tidal flat.</title>
        <authorList>
            <person name="Lee D.W."/>
            <person name="Yoo Y."/>
            <person name="Kim J.-J."/>
            <person name="Kim B.S."/>
        </authorList>
    </citation>
    <scope>NUCLEOTIDE SEQUENCE [LARGE SCALE GENOMIC DNA]</scope>
    <source>
        <strain evidence="1 2">YJ-T1-11</strain>
    </source>
</reference>
<gene>
    <name evidence="1" type="ORF">D2N39_13120</name>
</gene>
<comment type="caution">
    <text evidence="1">The sequence shown here is derived from an EMBL/GenBank/DDBJ whole genome shotgun (WGS) entry which is preliminary data.</text>
</comment>